<evidence type="ECO:0000313" key="2">
    <source>
        <dbReference type="Proteomes" id="UP000030428"/>
    </source>
</evidence>
<protein>
    <submittedName>
        <fullName evidence="1">Uncharacterized protein</fullName>
    </submittedName>
</protein>
<proteinExistence type="predicted"/>
<dbReference type="AlphaFoldDB" id="A0A0A6PD90"/>
<dbReference type="Proteomes" id="UP000030428">
    <property type="component" value="Unassembled WGS sequence"/>
</dbReference>
<evidence type="ECO:0000313" key="1">
    <source>
        <dbReference type="EMBL" id="KHD08297.2"/>
    </source>
</evidence>
<sequence length="104" mass="11685">MTAINRWLKGENLPGNKQIILDMIKPLCLKQEQGLEKCNSLLKAAGYLPLNEVQRKEHFKSVKAPWLPSCEIRTEILDQSALIADKTQKKPLTNSPPLIHAATL</sequence>
<organism evidence="1 2">
    <name type="scientific">Candidatus Thiomargarita nelsonii</name>
    <dbReference type="NCBI Taxonomy" id="1003181"/>
    <lineage>
        <taxon>Bacteria</taxon>
        <taxon>Pseudomonadati</taxon>
        <taxon>Pseudomonadota</taxon>
        <taxon>Gammaproteobacteria</taxon>
        <taxon>Thiotrichales</taxon>
        <taxon>Thiotrichaceae</taxon>
        <taxon>Thiomargarita</taxon>
    </lineage>
</organism>
<dbReference type="EMBL" id="JSZA02000066">
    <property type="protein sequence ID" value="KHD08297.2"/>
    <property type="molecule type" value="Genomic_DNA"/>
</dbReference>
<keyword evidence="2" id="KW-1185">Reference proteome</keyword>
<accession>A0A0A6PD90</accession>
<comment type="caution">
    <text evidence="1">The sequence shown here is derived from an EMBL/GenBank/DDBJ whole genome shotgun (WGS) entry which is preliminary data.</text>
</comment>
<name>A0A0A6PD90_9GAMM</name>
<gene>
    <name evidence="1" type="ORF">PN36_17320</name>
</gene>
<reference evidence="1 2" key="1">
    <citation type="journal article" date="2016" name="Front. Microbiol.">
        <title>Single-Cell (Meta-)Genomics of a Dimorphic Candidatus Thiomargarita nelsonii Reveals Genomic Plasticity.</title>
        <authorList>
            <person name="Flood B.E."/>
            <person name="Fliss P."/>
            <person name="Jones D.S."/>
            <person name="Dick G.J."/>
            <person name="Jain S."/>
            <person name="Kaster A.K."/>
            <person name="Winkel M."/>
            <person name="Mussmann M."/>
            <person name="Bailey J."/>
        </authorList>
    </citation>
    <scope>NUCLEOTIDE SEQUENCE [LARGE SCALE GENOMIC DNA]</scope>
    <source>
        <strain evidence="1">Hydrate Ridge</strain>
    </source>
</reference>